<feature type="transmembrane region" description="Helical" evidence="1">
    <location>
        <begin position="6"/>
        <end position="26"/>
    </location>
</feature>
<evidence type="ECO:0000313" key="2">
    <source>
        <dbReference type="EMBL" id="QLG48480.1"/>
    </source>
</evidence>
<feature type="transmembrane region" description="Helical" evidence="1">
    <location>
        <begin position="38"/>
        <end position="59"/>
    </location>
</feature>
<keyword evidence="1" id="KW-0472">Membrane</keyword>
<evidence type="ECO:0000256" key="1">
    <source>
        <dbReference type="SAM" id="Phobius"/>
    </source>
</evidence>
<organism evidence="2 3">
    <name type="scientific">Natrinema halophilum</name>
    <dbReference type="NCBI Taxonomy" id="1699371"/>
    <lineage>
        <taxon>Archaea</taxon>
        <taxon>Methanobacteriati</taxon>
        <taxon>Methanobacteriota</taxon>
        <taxon>Stenosarchaea group</taxon>
        <taxon>Halobacteria</taxon>
        <taxon>Halobacteriales</taxon>
        <taxon>Natrialbaceae</taxon>
        <taxon>Natrinema</taxon>
    </lineage>
</organism>
<keyword evidence="3" id="KW-1185">Reference proteome</keyword>
<protein>
    <submittedName>
        <fullName evidence="2">Uncharacterized protein</fullName>
    </submittedName>
</protein>
<keyword evidence="1" id="KW-1133">Transmembrane helix</keyword>
<dbReference type="Pfam" id="PF24365">
    <property type="entry name" value="DUF7521"/>
    <property type="match status" value="1"/>
</dbReference>
<dbReference type="OrthoDB" id="221164at2157"/>
<dbReference type="AlphaFoldDB" id="A0A7D5KZ46"/>
<dbReference type="RefSeq" id="WP_179260219.1">
    <property type="nucleotide sequence ID" value="NZ_CP058601.1"/>
</dbReference>
<dbReference type="EMBL" id="CP058601">
    <property type="protein sequence ID" value="QLG48480.1"/>
    <property type="molecule type" value="Genomic_DNA"/>
</dbReference>
<dbReference type="GeneID" id="56032881"/>
<proteinExistence type="predicted"/>
<reference evidence="2 3" key="1">
    <citation type="submission" date="2020-07" db="EMBL/GenBank/DDBJ databases">
        <authorList>
            <person name="Cui H."/>
        </authorList>
    </citation>
    <scope>NUCLEOTIDE SEQUENCE [LARGE SCALE GENOMIC DNA]</scope>
    <source>
        <strain evidence="2 3">YPL8</strain>
    </source>
</reference>
<accession>A0A7D5KZ46</accession>
<dbReference type="KEGG" id="haly:HYG82_06280"/>
<sequence>MSLHGGLVIAKILTMGIGLMISLKGFQAYQRFGSEPMLFVAIGFAFISVGAVAEGILYGEFGLSISFAATLQTASVAIGLLFVLYPLYGRVGSGGNLESDEMGSDLSDLE</sequence>
<keyword evidence="1" id="KW-0812">Transmembrane</keyword>
<name>A0A7D5KZ46_9EURY</name>
<gene>
    <name evidence="2" type="ORF">HYG82_06280</name>
</gene>
<feature type="transmembrane region" description="Helical" evidence="1">
    <location>
        <begin position="65"/>
        <end position="88"/>
    </location>
</feature>
<evidence type="ECO:0000313" key="3">
    <source>
        <dbReference type="Proteomes" id="UP000509241"/>
    </source>
</evidence>
<dbReference type="InterPro" id="IPR055943">
    <property type="entry name" value="DUF7521"/>
</dbReference>
<dbReference type="Proteomes" id="UP000509241">
    <property type="component" value="Chromosome"/>
</dbReference>